<name>A0A1I7KYZ5_9BURK</name>
<evidence type="ECO:0000313" key="2">
    <source>
        <dbReference type="EMBL" id="SFV02667.1"/>
    </source>
</evidence>
<dbReference type="Gene3D" id="3.10.450.50">
    <property type="match status" value="1"/>
</dbReference>
<reference evidence="3" key="1">
    <citation type="submission" date="2016-10" db="EMBL/GenBank/DDBJ databases">
        <authorList>
            <person name="Varghese N."/>
            <person name="Submissions S."/>
        </authorList>
    </citation>
    <scope>NUCLEOTIDE SEQUENCE [LARGE SCALE GENOMIC DNA]</scope>
    <source>
        <strain evidence="3">CGMCC 1.11014</strain>
    </source>
</reference>
<dbReference type="Pfam" id="PF13577">
    <property type="entry name" value="SnoaL_4"/>
    <property type="match status" value="1"/>
</dbReference>
<protein>
    <submittedName>
        <fullName evidence="2">Ketosteroid isomerase homolog</fullName>
    </submittedName>
</protein>
<keyword evidence="3" id="KW-1185">Reference proteome</keyword>
<dbReference type="GO" id="GO:0016853">
    <property type="term" value="F:isomerase activity"/>
    <property type="evidence" value="ECO:0007669"/>
    <property type="project" value="UniProtKB-KW"/>
</dbReference>
<dbReference type="SUPFAM" id="SSF54427">
    <property type="entry name" value="NTF2-like"/>
    <property type="match status" value="1"/>
</dbReference>
<dbReference type="Proteomes" id="UP000199391">
    <property type="component" value="Unassembled WGS sequence"/>
</dbReference>
<feature type="domain" description="SnoaL-like" evidence="1">
    <location>
        <begin position="10"/>
        <end position="132"/>
    </location>
</feature>
<organism evidence="2 3">
    <name type="scientific">Pseudoduganella namucuonensis</name>
    <dbReference type="NCBI Taxonomy" id="1035707"/>
    <lineage>
        <taxon>Bacteria</taxon>
        <taxon>Pseudomonadati</taxon>
        <taxon>Pseudomonadota</taxon>
        <taxon>Betaproteobacteria</taxon>
        <taxon>Burkholderiales</taxon>
        <taxon>Oxalobacteraceae</taxon>
        <taxon>Telluria group</taxon>
        <taxon>Pseudoduganella</taxon>
    </lineage>
</organism>
<dbReference type="EMBL" id="FPBO01000021">
    <property type="protein sequence ID" value="SFV02667.1"/>
    <property type="molecule type" value="Genomic_DNA"/>
</dbReference>
<proteinExistence type="predicted"/>
<dbReference type="CDD" id="cd00531">
    <property type="entry name" value="NTF2_like"/>
    <property type="match status" value="1"/>
</dbReference>
<dbReference type="AlphaFoldDB" id="A0A1I7KYZ5"/>
<dbReference type="InterPro" id="IPR037401">
    <property type="entry name" value="SnoaL-like"/>
</dbReference>
<dbReference type="OrthoDB" id="1492465at2"/>
<accession>A0A1I7KYZ5</accession>
<sequence>MKTTEQKVEQLLAEAEISRLIYDYAYHLDMNHASELAELFVEDCVVLYAPNFGAEGRAAYAKTLEGVGSYFVATSHHVSNIVIDFDGADAAKVRTIVYAWHRYSRERPDSHVWGQYHDEVVRVDGRWRFKRRELRTTGAKDFHVKETLAIGRRG</sequence>
<dbReference type="InterPro" id="IPR032710">
    <property type="entry name" value="NTF2-like_dom_sf"/>
</dbReference>
<evidence type="ECO:0000259" key="1">
    <source>
        <dbReference type="Pfam" id="PF13577"/>
    </source>
</evidence>
<keyword evidence="2" id="KW-0413">Isomerase</keyword>
<dbReference type="STRING" id="1035707.SAMN05216552_102144"/>
<dbReference type="RefSeq" id="WP_093557462.1">
    <property type="nucleotide sequence ID" value="NZ_FPBO01000021.1"/>
</dbReference>
<evidence type="ECO:0000313" key="3">
    <source>
        <dbReference type="Proteomes" id="UP000199391"/>
    </source>
</evidence>
<gene>
    <name evidence="2" type="ORF">SAMN05216552_102144</name>
</gene>